<feature type="region of interest" description="Disordered" evidence="1">
    <location>
        <begin position="1"/>
        <end position="49"/>
    </location>
</feature>
<evidence type="ECO:0000313" key="3">
    <source>
        <dbReference type="Proteomes" id="UP000297703"/>
    </source>
</evidence>
<feature type="compositionally biased region" description="Polar residues" evidence="1">
    <location>
        <begin position="26"/>
        <end position="37"/>
    </location>
</feature>
<protein>
    <submittedName>
        <fullName evidence="2">Tripartite motif-containing protein 3</fullName>
    </submittedName>
</protein>
<organism evidence="2 3">
    <name type="scientific">Platysternon megacephalum</name>
    <name type="common">big-headed turtle</name>
    <dbReference type="NCBI Taxonomy" id="55544"/>
    <lineage>
        <taxon>Eukaryota</taxon>
        <taxon>Metazoa</taxon>
        <taxon>Chordata</taxon>
        <taxon>Craniata</taxon>
        <taxon>Vertebrata</taxon>
        <taxon>Euteleostomi</taxon>
        <taxon>Archelosauria</taxon>
        <taxon>Testudinata</taxon>
        <taxon>Testudines</taxon>
        <taxon>Cryptodira</taxon>
        <taxon>Durocryptodira</taxon>
        <taxon>Testudinoidea</taxon>
        <taxon>Platysternidae</taxon>
        <taxon>Platysternon</taxon>
    </lineage>
</organism>
<feature type="compositionally biased region" description="Polar residues" evidence="1">
    <location>
        <begin position="1"/>
        <end position="17"/>
    </location>
</feature>
<gene>
    <name evidence="2" type="ORF">DR999_PMT20189</name>
</gene>
<evidence type="ECO:0000313" key="2">
    <source>
        <dbReference type="EMBL" id="TFJ97913.1"/>
    </source>
</evidence>
<keyword evidence="3" id="KW-1185">Reference proteome</keyword>
<feature type="region of interest" description="Disordered" evidence="1">
    <location>
        <begin position="105"/>
        <end position="140"/>
    </location>
</feature>
<reference evidence="2 3" key="1">
    <citation type="submission" date="2019-04" db="EMBL/GenBank/DDBJ databases">
        <title>Draft genome of the big-headed turtle Platysternon megacephalum.</title>
        <authorList>
            <person name="Gong S."/>
        </authorList>
    </citation>
    <scope>NUCLEOTIDE SEQUENCE [LARGE SCALE GENOMIC DNA]</scope>
    <source>
        <strain evidence="2">DO16091913</strain>
        <tissue evidence="2">Muscle</tissue>
    </source>
</reference>
<sequence>MPTDGSRTGSPASQREVGSQLWHPPQRQTSLGQTRVSRAQPRGNGSWRCATPAHWISARSHRPGPGASLTTLSLQQGVYKGDYFPACSGVFPLRTQLFRSPWFKPGPAPEAPKEVSLGRGQPGGQRMGGERRWGFNSRLM</sequence>
<proteinExistence type="predicted"/>
<name>A0A4D9DT06_9SAUR</name>
<dbReference type="Proteomes" id="UP000297703">
    <property type="component" value="Unassembled WGS sequence"/>
</dbReference>
<comment type="caution">
    <text evidence="2">The sequence shown here is derived from an EMBL/GenBank/DDBJ whole genome shotgun (WGS) entry which is preliminary data.</text>
</comment>
<dbReference type="EMBL" id="QXTE01000446">
    <property type="protein sequence ID" value="TFJ97913.1"/>
    <property type="molecule type" value="Genomic_DNA"/>
</dbReference>
<accession>A0A4D9DT06</accession>
<evidence type="ECO:0000256" key="1">
    <source>
        <dbReference type="SAM" id="MobiDB-lite"/>
    </source>
</evidence>
<reference evidence="2 3" key="2">
    <citation type="submission" date="2019-04" db="EMBL/GenBank/DDBJ databases">
        <title>The genome sequence of big-headed turtle.</title>
        <authorList>
            <person name="Gong S."/>
        </authorList>
    </citation>
    <scope>NUCLEOTIDE SEQUENCE [LARGE SCALE GENOMIC DNA]</scope>
    <source>
        <strain evidence="2">DO16091913</strain>
        <tissue evidence="2">Muscle</tissue>
    </source>
</reference>
<dbReference type="AlphaFoldDB" id="A0A4D9DT06"/>